<evidence type="ECO:0000259" key="2">
    <source>
        <dbReference type="PROSITE" id="PS50089"/>
    </source>
</evidence>
<sequence>MGTTAPVAGAQYSVNGAQLGRVEVVRRRVTRSGRVKLKLVLLGATVDRCIICATQFRDRESAALGPRCQHAFHERCAGSWLDRGNRTCPTCGVPFD</sequence>
<dbReference type="EMBL" id="JAKELL010000235">
    <property type="protein sequence ID" value="KAH8978345.1"/>
    <property type="molecule type" value="Genomic_DNA"/>
</dbReference>
<keyword evidence="1" id="KW-0863">Zinc-finger</keyword>
<keyword evidence="1" id="KW-0479">Metal-binding</keyword>
<dbReference type="InterPro" id="IPR013083">
    <property type="entry name" value="Znf_RING/FYVE/PHD"/>
</dbReference>
<dbReference type="Gene3D" id="3.30.40.10">
    <property type="entry name" value="Zinc/RING finger domain, C3HC4 (zinc finger)"/>
    <property type="match status" value="1"/>
</dbReference>
<dbReference type="GO" id="GO:0016567">
    <property type="term" value="P:protein ubiquitination"/>
    <property type="evidence" value="ECO:0007669"/>
    <property type="project" value="TreeGrafter"/>
</dbReference>
<keyword evidence="4" id="KW-1185">Reference proteome</keyword>
<feature type="domain" description="RING-type" evidence="2">
    <location>
        <begin position="49"/>
        <end position="91"/>
    </location>
</feature>
<dbReference type="InterPro" id="IPR001841">
    <property type="entry name" value="Znf_RING"/>
</dbReference>
<dbReference type="SUPFAM" id="SSF57850">
    <property type="entry name" value="RING/U-box"/>
    <property type="match status" value="1"/>
</dbReference>
<evidence type="ECO:0000256" key="1">
    <source>
        <dbReference type="PROSITE-ProRule" id="PRU00175"/>
    </source>
</evidence>
<dbReference type="Proteomes" id="UP001201163">
    <property type="component" value="Unassembled WGS sequence"/>
</dbReference>
<name>A0AAD4L678_9AGAM</name>
<dbReference type="PANTHER" id="PTHR45676">
    <property type="entry name" value="RING-H2 FINGER PROTEIN ATL51-RELATED"/>
    <property type="match status" value="1"/>
</dbReference>
<dbReference type="AlphaFoldDB" id="A0AAD4L678"/>
<protein>
    <recommendedName>
        <fullName evidence="2">RING-type domain-containing protein</fullName>
    </recommendedName>
</protein>
<organism evidence="3 4">
    <name type="scientific">Lactarius akahatsu</name>
    <dbReference type="NCBI Taxonomy" id="416441"/>
    <lineage>
        <taxon>Eukaryota</taxon>
        <taxon>Fungi</taxon>
        <taxon>Dikarya</taxon>
        <taxon>Basidiomycota</taxon>
        <taxon>Agaricomycotina</taxon>
        <taxon>Agaricomycetes</taxon>
        <taxon>Russulales</taxon>
        <taxon>Russulaceae</taxon>
        <taxon>Lactarius</taxon>
    </lineage>
</organism>
<accession>A0AAD4L678</accession>
<evidence type="ECO:0000313" key="4">
    <source>
        <dbReference type="Proteomes" id="UP001201163"/>
    </source>
</evidence>
<reference evidence="3" key="1">
    <citation type="submission" date="2022-01" db="EMBL/GenBank/DDBJ databases">
        <title>Comparative genomics reveals a dynamic genome evolution in the ectomycorrhizal milk-cap (Lactarius) mushrooms.</title>
        <authorList>
            <consortium name="DOE Joint Genome Institute"/>
            <person name="Lebreton A."/>
            <person name="Tang N."/>
            <person name="Kuo A."/>
            <person name="LaButti K."/>
            <person name="Drula E."/>
            <person name="Barry K."/>
            <person name="Clum A."/>
            <person name="Lipzen A."/>
            <person name="Mousain D."/>
            <person name="Ng V."/>
            <person name="Wang R."/>
            <person name="Wang X."/>
            <person name="Dai Y."/>
            <person name="Henrissat B."/>
            <person name="Grigoriev I.V."/>
            <person name="Guerin-Laguette A."/>
            <person name="Yu F."/>
            <person name="Martin F.M."/>
        </authorList>
    </citation>
    <scope>NUCLEOTIDE SEQUENCE</scope>
    <source>
        <strain evidence="3">QP</strain>
    </source>
</reference>
<keyword evidence="1" id="KW-0862">Zinc</keyword>
<evidence type="ECO:0000313" key="3">
    <source>
        <dbReference type="EMBL" id="KAH8978345.1"/>
    </source>
</evidence>
<dbReference type="Pfam" id="PF13639">
    <property type="entry name" value="zf-RING_2"/>
    <property type="match status" value="1"/>
</dbReference>
<comment type="caution">
    <text evidence="3">The sequence shown here is derived from an EMBL/GenBank/DDBJ whole genome shotgun (WGS) entry which is preliminary data.</text>
</comment>
<gene>
    <name evidence="3" type="ORF">EDB92DRAFT_1807569</name>
</gene>
<dbReference type="PROSITE" id="PS50089">
    <property type="entry name" value="ZF_RING_2"/>
    <property type="match status" value="1"/>
</dbReference>
<dbReference type="GO" id="GO:0008270">
    <property type="term" value="F:zinc ion binding"/>
    <property type="evidence" value="ECO:0007669"/>
    <property type="project" value="UniProtKB-KW"/>
</dbReference>
<dbReference type="SMART" id="SM00184">
    <property type="entry name" value="RING"/>
    <property type="match status" value="1"/>
</dbReference>
<dbReference type="PANTHER" id="PTHR45676:SF159">
    <property type="entry name" value="RING-H2 FINGER PROTEIN ATL51"/>
    <property type="match status" value="1"/>
</dbReference>
<proteinExistence type="predicted"/>